<feature type="compositionally biased region" description="Basic and acidic residues" evidence="1">
    <location>
        <begin position="47"/>
        <end position="63"/>
    </location>
</feature>
<keyword evidence="3" id="KW-1185">Reference proteome</keyword>
<protein>
    <submittedName>
        <fullName evidence="2">Uncharacterized protein</fullName>
    </submittedName>
</protein>
<accession>A0A8T2XB30</accession>
<dbReference type="PANTHER" id="PTHR47471">
    <property type="entry name" value="GYF DOMAIN-CONTAINING PROTEIN"/>
    <property type="match status" value="1"/>
</dbReference>
<dbReference type="PANTHER" id="PTHR47471:SF1">
    <property type="entry name" value="PROTEIN ESSENTIAL FOR POTEXVIRUS ACCUMULATION 1"/>
    <property type="match status" value="1"/>
</dbReference>
<dbReference type="Proteomes" id="UP000807159">
    <property type="component" value="Chromosome 14"/>
</dbReference>
<feature type="region of interest" description="Disordered" evidence="1">
    <location>
        <begin position="521"/>
        <end position="605"/>
    </location>
</feature>
<feature type="compositionally biased region" description="Basic and acidic residues" evidence="1">
    <location>
        <begin position="551"/>
        <end position="562"/>
    </location>
</feature>
<feature type="compositionally biased region" description="Basic and acidic residues" evidence="1">
    <location>
        <begin position="592"/>
        <end position="604"/>
    </location>
</feature>
<evidence type="ECO:0000256" key="1">
    <source>
        <dbReference type="SAM" id="MobiDB-lite"/>
    </source>
</evidence>
<reference evidence="2" key="1">
    <citation type="journal article" date="2021" name="J. Hered.">
        <title>Genome Assembly of Salicaceae Populus deltoides (Eastern Cottonwood) I-69 Based on Nanopore Sequencing and Hi-C Technologies.</title>
        <authorList>
            <person name="Bai S."/>
            <person name="Wu H."/>
            <person name="Zhang J."/>
            <person name="Pan Z."/>
            <person name="Zhao W."/>
            <person name="Li Z."/>
            <person name="Tong C."/>
        </authorList>
    </citation>
    <scope>NUCLEOTIDE SEQUENCE</scope>
    <source>
        <tissue evidence="2">Leaf</tissue>
    </source>
</reference>
<dbReference type="AlphaFoldDB" id="A0A8T2XB30"/>
<comment type="caution">
    <text evidence="2">The sequence shown here is derived from an EMBL/GenBank/DDBJ whole genome shotgun (WGS) entry which is preliminary data.</text>
</comment>
<proteinExistence type="predicted"/>
<feature type="compositionally biased region" description="Low complexity" evidence="1">
    <location>
        <begin position="571"/>
        <end position="585"/>
    </location>
</feature>
<dbReference type="EMBL" id="JACEGQ020000014">
    <property type="protein sequence ID" value="KAH8489844.1"/>
    <property type="molecule type" value="Genomic_DNA"/>
</dbReference>
<sequence>MDGIKHVVLKGIDKGGIVSSGAPQISKEGSLGWNSTDYSHPRRAKLGSREEVPHSFDDGKDESLDNSMGGHGTYSDGFSHERKTPYQGSSSKLEMMQEHIMYPDNKSPKLKGFTENSSGYVPPLGVDGGTDLHLLAKKMALERQRSLPSPYPYWPGRDAPSMVSKSEVHSDSPMQHAKLLSSLVDNPYQPPHSPNADLMSILQGLSDRPASGINNGVAGWSSFPVQGSLDLLQDKIDLHHAQNFPPQALFGQQHILQPQNPPLTNLLGQAIDNTSGIMTPEKLLSSALPQDQQLLNILQQQYLLQSHSQVPLATPQLSVLDKLLLLKQQQKQEEHQQLLRQQQLLSQVMSEHHSHQRFGEPSYGQLQIAAIATENALDPSRLQPSKELFPMGLQLPVSNVQDEHTTSFLNLPPQVNPDVTCNVNSETSSLHLPHQVFGNANLQKSWGTIPGKVSEIHQKDSLPASPFVDSSPLPRLINKSTQKSSLAPEPVLSADFHAPLFPDHTSEVPWRTEESAKVLVSEGTADSVHQNSHGVSDPIASAGTGDNAISKPDHASALKVEPDSSLDEQQAKAASKASSLQQSKQSENEGPNADHTRFESHDETGISLHKARDKKFGTSAEVVDSQQVASLSPAINSGDDVGATEVKGESKLVESAVSVHSMQMQSSQRVWKPAPGLKPKSFLEIQQEEQRKIQVGMAVSEISTSVHHTSSPTPWAGVVAIPKISREIQREVNNTKINVGKAETSPSSRSKKSKLHDLLAEVVLAKSNDTEMEVYDSLYSLTTQQVTTTSVESIDDGNFIEAKETKKSRKKSAKAKEAGTKAAVPVPSTEMAVSSSPIEKGKGSRTVQQEKEVIRWVMRIRNSFIVIRWVMRIRNSFIF</sequence>
<evidence type="ECO:0000313" key="2">
    <source>
        <dbReference type="EMBL" id="KAH8489844.1"/>
    </source>
</evidence>
<evidence type="ECO:0000313" key="3">
    <source>
        <dbReference type="Proteomes" id="UP000807159"/>
    </source>
</evidence>
<feature type="region of interest" description="Disordered" evidence="1">
    <location>
        <begin position="15"/>
        <end position="86"/>
    </location>
</feature>
<gene>
    <name evidence="2" type="ORF">H0E87_025167</name>
</gene>
<organism evidence="2 3">
    <name type="scientific">Populus deltoides</name>
    <name type="common">Eastern poplar</name>
    <name type="synonym">Eastern cottonwood</name>
    <dbReference type="NCBI Taxonomy" id="3696"/>
    <lineage>
        <taxon>Eukaryota</taxon>
        <taxon>Viridiplantae</taxon>
        <taxon>Streptophyta</taxon>
        <taxon>Embryophyta</taxon>
        <taxon>Tracheophyta</taxon>
        <taxon>Spermatophyta</taxon>
        <taxon>Magnoliopsida</taxon>
        <taxon>eudicotyledons</taxon>
        <taxon>Gunneridae</taxon>
        <taxon>Pentapetalae</taxon>
        <taxon>rosids</taxon>
        <taxon>fabids</taxon>
        <taxon>Malpighiales</taxon>
        <taxon>Salicaceae</taxon>
        <taxon>Saliceae</taxon>
        <taxon>Populus</taxon>
    </lineage>
</organism>
<name>A0A8T2XB30_POPDE</name>